<keyword evidence="2" id="KW-1185">Reference proteome</keyword>
<comment type="caution">
    <text evidence="1">The sequence shown here is derived from an EMBL/GenBank/DDBJ whole genome shotgun (WGS) entry which is preliminary data.</text>
</comment>
<dbReference type="AlphaFoldDB" id="A0A0R3MR35"/>
<evidence type="ECO:0000313" key="1">
    <source>
        <dbReference type="EMBL" id="KRR22379.1"/>
    </source>
</evidence>
<organism evidence="1 2">
    <name type="scientific">Bradyrhizobium retamae</name>
    <dbReference type="NCBI Taxonomy" id="1300035"/>
    <lineage>
        <taxon>Bacteria</taxon>
        <taxon>Pseudomonadati</taxon>
        <taxon>Pseudomonadota</taxon>
        <taxon>Alphaproteobacteria</taxon>
        <taxon>Hyphomicrobiales</taxon>
        <taxon>Nitrobacteraceae</taxon>
        <taxon>Bradyrhizobium</taxon>
    </lineage>
</organism>
<gene>
    <name evidence="1" type="ORF">CQ13_29435</name>
</gene>
<dbReference type="EMBL" id="LLYA01000165">
    <property type="protein sequence ID" value="KRR22379.1"/>
    <property type="molecule type" value="Genomic_DNA"/>
</dbReference>
<protein>
    <submittedName>
        <fullName evidence="1">Uncharacterized protein</fullName>
    </submittedName>
</protein>
<accession>A0A0R3MR35</accession>
<evidence type="ECO:0000313" key="2">
    <source>
        <dbReference type="Proteomes" id="UP000052023"/>
    </source>
</evidence>
<proteinExistence type="predicted"/>
<sequence>MYTATALPEEAAIAIFLRLQDGTASFRMVFDKLRRRDAEIPRKTQDFVRADADRLVAATPIAGMTGVGKRTVTPHVEIDAGNQIAVGHDVAS</sequence>
<dbReference type="Proteomes" id="UP000052023">
    <property type="component" value="Unassembled WGS sequence"/>
</dbReference>
<reference evidence="1 2" key="1">
    <citation type="submission" date="2014-03" db="EMBL/GenBank/DDBJ databases">
        <title>Bradyrhizobium valentinum sp. nov., isolated from effective nodules of Lupinus mariae-josephae, a lupine endemic of basic-lime soils in Eastern Spain.</title>
        <authorList>
            <person name="Duran D."/>
            <person name="Rey L."/>
            <person name="Navarro A."/>
            <person name="Busquets A."/>
            <person name="Imperial J."/>
            <person name="Ruiz-Argueso T."/>
        </authorList>
    </citation>
    <scope>NUCLEOTIDE SEQUENCE [LARGE SCALE GENOMIC DNA]</scope>
    <source>
        <strain evidence="1 2">Ro19</strain>
    </source>
</reference>
<name>A0A0R3MR35_9BRAD</name>